<evidence type="ECO:0000256" key="1">
    <source>
        <dbReference type="ARBA" id="ARBA00022723"/>
    </source>
</evidence>
<dbReference type="Gene3D" id="3.40.30.10">
    <property type="entry name" value="Glutaredoxin"/>
    <property type="match status" value="3"/>
</dbReference>
<dbReference type="InterPro" id="IPR013766">
    <property type="entry name" value="Thioredoxin_domain"/>
</dbReference>
<sequence length="707" mass="80573">MSELPLVKLLGDKLLEQDNSIETSILINQNKYIGLYYSAFWCSSCIAFTPELVKFYENFKQSSSCTESFEIVYISSDHDEKQFKEQSSSMPWVALPFADRSRQMELARRFRVQSIPALVIIDSATCDLITPCGRACVMDDPMGAGFPWPMRDPLEVLKEVSLVSPANEKVSYDVIAPCIKGLYFSAHWCPPCRAFTPLLAKLYSKLRKTGKSFEVIFVSSDRSRESFEKYFSTMPWVAVPYEEEKARKELAHLYGVGGIPCLVLLDENNRLITKEGRMEVNEDPQGEDFPWRPKLVDELGEKHISKLNEEPCLVFFTGSEEKELELAHYTLLPVAEEYQARSKRASAEDTKIPKLNFFYAGDAEICDSVRDIVGFRDDFPMLIILDIPNGKKYVHERKEWLYRVLEISRKNITKISRLSKFTMMASINAPKRWICPSDRELMLRAKLNSGWSVHTHDTFVRPPPILAPELQFIEGVLERAKVTDLLEKERIEKLVCRLENMKRNAVGDGRKSCSMCATGFGLFFNLPSNCADCLKAVCEKCRIDIRVSAQEVCLLCKICAENREVWKKSGGWFYGAFPVVVNCPKAFNTWEHTKQDIVRLESFKPAEENYIDVSLYKNWATNSSPDLSSLDEDGAILINGRRKHSDSSDDEMELSHLSVPDNAASQLSHSCPALSQEASPTPLRRAQPVKGRRKISYSRNRIFSKKS</sequence>
<dbReference type="GO" id="GO:0031267">
    <property type="term" value="F:small GTPase binding"/>
    <property type="evidence" value="ECO:0007669"/>
    <property type="project" value="InterPro"/>
</dbReference>
<dbReference type="Pfam" id="PF13905">
    <property type="entry name" value="Thioredoxin_8"/>
    <property type="match status" value="2"/>
</dbReference>
<organism evidence="9 10">
    <name type="scientific">Oedothorax gibbosus</name>
    <dbReference type="NCBI Taxonomy" id="931172"/>
    <lineage>
        <taxon>Eukaryota</taxon>
        <taxon>Metazoa</taxon>
        <taxon>Ecdysozoa</taxon>
        <taxon>Arthropoda</taxon>
        <taxon>Chelicerata</taxon>
        <taxon>Arachnida</taxon>
        <taxon>Araneae</taxon>
        <taxon>Araneomorphae</taxon>
        <taxon>Entelegynae</taxon>
        <taxon>Araneoidea</taxon>
        <taxon>Linyphiidae</taxon>
        <taxon>Erigoninae</taxon>
        <taxon>Oedothorax</taxon>
    </lineage>
</organism>
<keyword evidence="1" id="KW-0479">Metal-binding</keyword>
<dbReference type="GO" id="GO:0004791">
    <property type="term" value="F:thioredoxin-disulfide reductase (NADPH) activity"/>
    <property type="evidence" value="ECO:0007669"/>
    <property type="project" value="TreeGrafter"/>
</dbReference>
<feature type="compositionally biased region" description="Basic residues" evidence="5">
    <location>
        <begin position="690"/>
        <end position="707"/>
    </location>
</feature>
<proteinExistence type="predicted"/>
<evidence type="ECO:0000256" key="3">
    <source>
        <dbReference type="ARBA" id="ARBA00022833"/>
    </source>
</evidence>
<name>A0AAV6U8K7_9ARAC</name>
<dbReference type="GO" id="GO:0008270">
    <property type="term" value="F:zinc ion binding"/>
    <property type="evidence" value="ECO:0007669"/>
    <property type="project" value="UniProtKB-KW"/>
</dbReference>
<dbReference type="SUPFAM" id="SSF52833">
    <property type="entry name" value="Thioredoxin-like"/>
    <property type="match status" value="2"/>
</dbReference>
<evidence type="ECO:0000256" key="2">
    <source>
        <dbReference type="ARBA" id="ARBA00022771"/>
    </source>
</evidence>
<evidence type="ECO:0000259" key="8">
    <source>
        <dbReference type="PROSITE" id="PS51352"/>
    </source>
</evidence>
<dbReference type="GO" id="GO:0030178">
    <property type="term" value="P:negative regulation of Wnt signaling pathway"/>
    <property type="evidence" value="ECO:0007669"/>
    <property type="project" value="TreeGrafter"/>
</dbReference>
<dbReference type="InterPro" id="IPR041282">
    <property type="entry name" value="FYVE_2"/>
</dbReference>
<feature type="domain" description="Thioredoxin" evidence="8">
    <location>
        <begin position="151"/>
        <end position="301"/>
    </location>
</feature>
<keyword evidence="2 4" id="KW-0863">Zinc-finger</keyword>
<dbReference type="PROSITE" id="PS51352">
    <property type="entry name" value="THIOREDOXIN_2"/>
    <property type="match status" value="1"/>
</dbReference>
<dbReference type="InterPro" id="IPR013083">
    <property type="entry name" value="Znf_RING/FYVE/PHD"/>
</dbReference>
<dbReference type="CDD" id="cd02964">
    <property type="entry name" value="TryX_like_family"/>
    <property type="match status" value="1"/>
</dbReference>
<evidence type="ECO:0000313" key="9">
    <source>
        <dbReference type="EMBL" id="KAG8180178.1"/>
    </source>
</evidence>
<protein>
    <recommendedName>
        <fullName evidence="11">Nucleoredoxin</fullName>
    </recommendedName>
</protein>
<dbReference type="AlphaFoldDB" id="A0AAV6U8K7"/>
<dbReference type="PANTHER" id="PTHR46472:SF1">
    <property type="entry name" value="NUCLEOREDOXIN"/>
    <property type="match status" value="1"/>
</dbReference>
<dbReference type="GO" id="GO:0005634">
    <property type="term" value="C:nucleus"/>
    <property type="evidence" value="ECO:0007669"/>
    <property type="project" value="TreeGrafter"/>
</dbReference>
<feature type="domain" description="FYVE-type" evidence="6">
    <location>
        <begin position="507"/>
        <end position="564"/>
    </location>
</feature>
<dbReference type="Proteomes" id="UP000827092">
    <property type="component" value="Unassembled WGS sequence"/>
</dbReference>
<gene>
    <name evidence="9" type="ORF">JTE90_020474</name>
</gene>
<dbReference type="InterPro" id="IPR010911">
    <property type="entry name" value="Rab_BD"/>
</dbReference>
<evidence type="ECO:0008006" key="11">
    <source>
        <dbReference type="Google" id="ProtNLM"/>
    </source>
</evidence>
<accession>A0AAV6U8K7</accession>
<dbReference type="InterPro" id="IPR011011">
    <property type="entry name" value="Znf_FYVE_PHD"/>
</dbReference>
<dbReference type="PROSITE" id="PS50916">
    <property type="entry name" value="RABBD"/>
    <property type="match status" value="1"/>
</dbReference>
<comment type="caution">
    <text evidence="9">The sequence shown here is derived from an EMBL/GenBank/DDBJ whole genome shotgun (WGS) entry which is preliminary data.</text>
</comment>
<dbReference type="InterPro" id="IPR012336">
    <property type="entry name" value="Thioredoxin-like_fold"/>
</dbReference>
<evidence type="ECO:0000259" key="6">
    <source>
        <dbReference type="PROSITE" id="PS50178"/>
    </source>
</evidence>
<evidence type="ECO:0000259" key="7">
    <source>
        <dbReference type="PROSITE" id="PS50916"/>
    </source>
</evidence>
<dbReference type="GO" id="GO:0006886">
    <property type="term" value="P:intracellular protein transport"/>
    <property type="evidence" value="ECO:0007669"/>
    <property type="project" value="InterPro"/>
</dbReference>
<reference evidence="9 10" key="1">
    <citation type="journal article" date="2022" name="Nat. Ecol. Evol.">
        <title>A masculinizing supergene underlies an exaggerated male reproductive morph in a spider.</title>
        <authorList>
            <person name="Hendrickx F."/>
            <person name="De Corte Z."/>
            <person name="Sonet G."/>
            <person name="Van Belleghem S.M."/>
            <person name="Kostlbacher S."/>
            <person name="Vangestel C."/>
        </authorList>
    </citation>
    <scope>NUCLEOTIDE SEQUENCE [LARGE SCALE GENOMIC DNA]</scope>
    <source>
        <strain evidence="9">W744_W776</strain>
    </source>
</reference>
<keyword evidence="10" id="KW-1185">Reference proteome</keyword>
<evidence type="ECO:0000256" key="5">
    <source>
        <dbReference type="SAM" id="MobiDB-lite"/>
    </source>
</evidence>
<dbReference type="Gene3D" id="3.30.40.10">
    <property type="entry name" value="Zinc/RING finger domain, C3HC4 (zinc finger)"/>
    <property type="match status" value="1"/>
</dbReference>
<feature type="domain" description="RabBD" evidence="7">
    <location>
        <begin position="459"/>
        <end position="576"/>
    </location>
</feature>
<dbReference type="EMBL" id="JAFNEN010000579">
    <property type="protein sequence ID" value="KAG8180178.1"/>
    <property type="molecule type" value="Genomic_DNA"/>
</dbReference>
<dbReference type="SUPFAM" id="SSF57903">
    <property type="entry name" value="FYVE/PHD zinc finger"/>
    <property type="match status" value="1"/>
</dbReference>
<feature type="region of interest" description="Disordered" evidence="5">
    <location>
        <begin position="662"/>
        <end position="707"/>
    </location>
</feature>
<dbReference type="PROSITE" id="PS50178">
    <property type="entry name" value="ZF_FYVE"/>
    <property type="match status" value="1"/>
</dbReference>
<dbReference type="InterPro" id="IPR036249">
    <property type="entry name" value="Thioredoxin-like_sf"/>
</dbReference>
<dbReference type="GO" id="GO:0031397">
    <property type="term" value="P:negative regulation of protein ubiquitination"/>
    <property type="evidence" value="ECO:0007669"/>
    <property type="project" value="TreeGrafter"/>
</dbReference>
<keyword evidence="3" id="KW-0862">Zinc</keyword>
<evidence type="ECO:0000256" key="4">
    <source>
        <dbReference type="PROSITE-ProRule" id="PRU00091"/>
    </source>
</evidence>
<evidence type="ECO:0000313" key="10">
    <source>
        <dbReference type="Proteomes" id="UP000827092"/>
    </source>
</evidence>
<dbReference type="Pfam" id="PF02318">
    <property type="entry name" value="FYVE_2"/>
    <property type="match status" value="1"/>
</dbReference>
<dbReference type="PANTHER" id="PTHR46472">
    <property type="entry name" value="NUCLEOREDOXIN"/>
    <property type="match status" value="1"/>
</dbReference>
<dbReference type="InterPro" id="IPR017455">
    <property type="entry name" value="Znf_FYVE-rel"/>
</dbReference>